<dbReference type="EC" id="4.2.1.1" evidence="2"/>
<dbReference type="InterPro" id="IPR001765">
    <property type="entry name" value="Carbonic_anhydrase"/>
</dbReference>
<evidence type="ECO:0000256" key="1">
    <source>
        <dbReference type="ARBA" id="ARBA00006217"/>
    </source>
</evidence>
<evidence type="ECO:0000256" key="6">
    <source>
        <dbReference type="SAM" id="SignalP"/>
    </source>
</evidence>
<dbReference type="InterPro" id="IPR036874">
    <property type="entry name" value="Carbonic_anhydrase_sf"/>
</dbReference>
<dbReference type="CDD" id="cd03378">
    <property type="entry name" value="beta_CA_cladeC"/>
    <property type="match status" value="1"/>
</dbReference>
<accession>A0ABX2CCL8</accession>
<organism evidence="7 8">
    <name type="scientific">Bradyrhizobium aeschynomenes</name>
    <dbReference type="NCBI Taxonomy" id="2734909"/>
    <lineage>
        <taxon>Bacteria</taxon>
        <taxon>Pseudomonadati</taxon>
        <taxon>Pseudomonadota</taxon>
        <taxon>Alphaproteobacteria</taxon>
        <taxon>Hyphomicrobiales</taxon>
        <taxon>Nitrobacteraceae</taxon>
        <taxon>Bradyrhizobium</taxon>
    </lineage>
</organism>
<feature type="signal peptide" evidence="6">
    <location>
        <begin position="1"/>
        <end position="36"/>
    </location>
</feature>
<evidence type="ECO:0000256" key="4">
    <source>
        <dbReference type="ARBA" id="ARBA00023239"/>
    </source>
</evidence>
<evidence type="ECO:0000256" key="2">
    <source>
        <dbReference type="ARBA" id="ARBA00012925"/>
    </source>
</evidence>
<keyword evidence="4" id="KW-0456">Lyase</keyword>
<evidence type="ECO:0000256" key="5">
    <source>
        <dbReference type="ARBA" id="ARBA00048348"/>
    </source>
</evidence>
<dbReference type="PROSITE" id="PS00704">
    <property type="entry name" value="PROK_CO2_ANHYDRASE_1"/>
    <property type="match status" value="1"/>
</dbReference>
<dbReference type="InterPro" id="IPR006311">
    <property type="entry name" value="TAT_signal"/>
</dbReference>
<dbReference type="SMART" id="SM00947">
    <property type="entry name" value="Pro_CA"/>
    <property type="match status" value="1"/>
</dbReference>
<comment type="catalytic activity">
    <reaction evidence="5">
        <text>hydrogencarbonate + H(+) = CO2 + H2O</text>
        <dbReference type="Rhea" id="RHEA:10748"/>
        <dbReference type="ChEBI" id="CHEBI:15377"/>
        <dbReference type="ChEBI" id="CHEBI:15378"/>
        <dbReference type="ChEBI" id="CHEBI:16526"/>
        <dbReference type="ChEBI" id="CHEBI:17544"/>
        <dbReference type="EC" id="4.2.1.1"/>
    </reaction>
</comment>
<feature type="chain" id="PRO_5045461323" description="carbonic anhydrase" evidence="6">
    <location>
        <begin position="37"/>
        <end position="245"/>
    </location>
</feature>
<dbReference type="Gene3D" id="3.40.1050.10">
    <property type="entry name" value="Carbonic anhydrase"/>
    <property type="match status" value="1"/>
</dbReference>
<dbReference type="InterPro" id="IPR015892">
    <property type="entry name" value="Carbonic_anhydrase_CS"/>
</dbReference>
<dbReference type="SUPFAM" id="SSF53056">
    <property type="entry name" value="beta-carbonic anhydrase, cab"/>
    <property type="match status" value="1"/>
</dbReference>
<proteinExistence type="inferred from homology"/>
<dbReference type="Pfam" id="PF00484">
    <property type="entry name" value="Pro_CA"/>
    <property type="match status" value="1"/>
</dbReference>
<dbReference type="RefSeq" id="WP_172111039.1">
    <property type="nucleotide sequence ID" value="NZ_JABFDN010000003.1"/>
</dbReference>
<keyword evidence="6" id="KW-0732">Signal</keyword>
<evidence type="ECO:0000313" key="7">
    <source>
        <dbReference type="EMBL" id="NPU65971.1"/>
    </source>
</evidence>
<dbReference type="PANTHER" id="PTHR11002:SF79">
    <property type="entry name" value="CARBONIC ANHYDRASE 2"/>
    <property type="match status" value="1"/>
</dbReference>
<reference evidence="7" key="1">
    <citation type="submission" date="2020-05" db="EMBL/GenBank/DDBJ databases">
        <title>Nod-independent and nitrogen-fixing Bradyrhizobium aeschynomene sp. nov. isolated from nodules of Aeschynomene indica.</title>
        <authorList>
            <person name="Zhang Z."/>
        </authorList>
    </citation>
    <scope>NUCLEOTIDE SEQUENCE</scope>
    <source>
        <strain evidence="7">83012</strain>
    </source>
</reference>
<evidence type="ECO:0000256" key="3">
    <source>
        <dbReference type="ARBA" id="ARBA00022833"/>
    </source>
</evidence>
<protein>
    <recommendedName>
        <fullName evidence="2">carbonic anhydrase</fullName>
        <ecNumber evidence="2">4.2.1.1</ecNumber>
    </recommendedName>
</protein>
<sequence>MCSLCETHPPVLSRRRLLGGGAVLAAAAVGALPAFAKEAKQASDSSMPPNAISPDDAMKRIVDGNARYVAGNLDNKDFSAGRAARAAAQYPIAAIVSCADSRVAPELVFDQAPGELFVVRVAGNFVNDDGLASLEYGVKFLGTPLVLVLGHSGCGAIDATIKVLKDGTKLPGHLPALINALKPGVEAAIAKKPQDLLAEATAENVRNNVRRLSTAKPIVGRMVAEGKVKIVGGIYDIGTGRVTMI</sequence>
<keyword evidence="8" id="KW-1185">Reference proteome</keyword>
<dbReference type="EMBL" id="JABFDN010000003">
    <property type="protein sequence ID" value="NPU65971.1"/>
    <property type="molecule type" value="Genomic_DNA"/>
</dbReference>
<dbReference type="Proteomes" id="UP000886476">
    <property type="component" value="Unassembled WGS sequence"/>
</dbReference>
<dbReference type="PANTHER" id="PTHR11002">
    <property type="entry name" value="CARBONIC ANHYDRASE"/>
    <property type="match status" value="1"/>
</dbReference>
<dbReference type="PROSITE" id="PS51318">
    <property type="entry name" value="TAT"/>
    <property type="match status" value="1"/>
</dbReference>
<comment type="similarity">
    <text evidence="1">Belongs to the beta-class carbonic anhydrase family.</text>
</comment>
<name>A0ABX2CCL8_9BRAD</name>
<comment type="caution">
    <text evidence="7">The sequence shown here is derived from an EMBL/GenBank/DDBJ whole genome shotgun (WGS) entry which is preliminary data.</text>
</comment>
<keyword evidence="3" id="KW-0862">Zinc</keyword>
<gene>
    <name evidence="7" type="ORF">HL667_13290</name>
</gene>
<evidence type="ECO:0000313" key="8">
    <source>
        <dbReference type="Proteomes" id="UP000886476"/>
    </source>
</evidence>